<dbReference type="InterPro" id="IPR000515">
    <property type="entry name" value="MetI-like"/>
</dbReference>
<dbReference type="GO" id="GO:0022857">
    <property type="term" value="F:transmembrane transporter activity"/>
    <property type="evidence" value="ECO:0007669"/>
    <property type="project" value="InterPro"/>
</dbReference>
<keyword evidence="12" id="KW-1185">Reference proteome</keyword>
<sequence length="388" mass="42549">MKKTITTPFWRDKRIVPILLQVLFAALVLAGGYYFIANAINGLQQIGINLGFNFLKNTSGFTISESMIDFQPTDTYGRAIIVGILNTLRIAFIGIILTSIIGLFVGIAKLSNNWLVSKLATVYIEIFRNTPLLVQIFIWFFAVLLPLPRIEEALKLGPVFFSNRGIAIPWFEAHSNTILWGIGMIVGLMVAVIFFKALMKKQLESGKRKYPFISAIVSFIVIILITLIFTKTGPVTIHTPSVSGRGFVGGQTLSPGYSAILISLVIYTSTFIAEVIRAGIQGVPKGQIEAAKALGLKSSTTMRLVIFPQAIRIIIPPLTSQYLNLVKNSSLAVAVGFQDIVSVGGTVMNQTGRAVEVISIMIAVYLTFSLITSILMNIFNQKVQLVER</sequence>
<dbReference type="PROSITE" id="PS50928">
    <property type="entry name" value="ABC_TM1"/>
    <property type="match status" value="1"/>
</dbReference>
<dbReference type="CDD" id="cd06261">
    <property type="entry name" value="TM_PBP2"/>
    <property type="match status" value="1"/>
</dbReference>
<evidence type="ECO:0000256" key="5">
    <source>
        <dbReference type="ARBA" id="ARBA00022692"/>
    </source>
</evidence>
<dbReference type="RefSeq" id="WP_095309640.1">
    <property type="nucleotide sequence ID" value="NZ_BORC01000008.1"/>
</dbReference>
<gene>
    <name evidence="11" type="ORF">J27TS8_38400</name>
</gene>
<keyword evidence="5 9" id="KW-0812">Transmembrane</keyword>
<dbReference type="InterPro" id="IPR035906">
    <property type="entry name" value="MetI-like_sf"/>
</dbReference>
<feature type="transmembrane region" description="Helical" evidence="9">
    <location>
        <begin position="210"/>
        <end position="230"/>
    </location>
</feature>
<comment type="caution">
    <text evidence="11">The sequence shown here is derived from an EMBL/GenBank/DDBJ whole genome shotgun (WGS) entry which is preliminary data.</text>
</comment>
<evidence type="ECO:0000259" key="10">
    <source>
        <dbReference type="PROSITE" id="PS50928"/>
    </source>
</evidence>
<dbReference type="PANTHER" id="PTHR30614">
    <property type="entry name" value="MEMBRANE COMPONENT OF AMINO ACID ABC TRANSPORTER"/>
    <property type="match status" value="1"/>
</dbReference>
<evidence type="ECO:0000256" key="9">
    <source>
        <dbReference type="RuleBase" id="RU363032"/>
    </source>
</evidence>
<feature type="transmembrane region" description="Helical" evidence="9">
    <location>
        <begin position="15"/>
        <end position="36"/>
    </location>
</feature>
<dbReference type="NCBIfam" id="TIGR01726">
    <property type="entry name" value="HEQRo_perm_3TM"/>
    <property type="match status" value="1"/>
</dbReference>
<proteinExistence type="inferred from homology"/>
<comment type="subcellular location">
    <subcellularLocation>
        <location evidence="1 9">Cell membrane</location>
        <topology evidence="1 9">Multi-pass membrane protein</topology>
    </subcellularLocation>
</comment>
<evidence type="ECO:0000313" key="12">
    <source>
        <dbReference type="Proteomes" id="UP000682111"/>
    </source>
</evidence>
<feature type="domain" description="ABC transmembrane type-1" evidence="10">
    <location>
        <begin position="84"/>
        <end position="376"/>
    </location>
</feature>
<dbReference type="InterPro" id="IPR010065">
    <property type="entry name" value="AA_ABC_transptr_permease_3TM"/>
</dbReference>
<accession>A0A920BVX2</accession>
<dbReference type="GO" id="GO:0006865">
    <property type="term" value="P:amino acid transport"/>
    <property type="evidence" value="ECO:0007669"/>
    <property type="project" value="UniProtKB-KW"/>
</dbReference>
<keyword evidence="8 9" id="KW-0472">Membrane</keyword>
<feature type="transmembrane region" description="Helical" evidence="9">
    <location>
        <begin position="79"/>
        <end position="105"/>
    </location>
</feature>
<organism evidence="11 12">
    <name type="scientific">Robertmurraya siralis</name>
    <dbReference type="NCBI Taxonomy" id="77777"/>
    <lineage>
        <taxon>Bacteria</taxon>
        <taxon>Bacillati</taxon>
        <taxon>Bacillota</taxon>
        <taxon>Bacilli</taxon>
        <taxon>Bacillales</taxon>
        <taxon>Bacillaceae</taxon>
        <taxon>Robertmurraya</taxon>
    </lineage>
</organism>
<keyword evidence="3 9" id="KW-0813">Transport</keyword>
<dbReference type="SUPFAM" id="SSF161098">
    <property type="entry name" value="MetI-like"/>
    <property type="match status" value="2"/>
</dbReference>
<feature type="transmembrane region" description="Helical" evidence="9">
    <location>
        <begin position="178"/>
        <end position="198"/>
    </location>
</feature>
<dbReference type="Pfam" id="PF00528">
    <property type="entry name" value="BPD_transp_1"/>
    <property type="match status" value="1"/>
</dbReference>
<keyword evidence="7 9" id="KW-1133">Transmembrane helix</keyword>
<dbReference type="AlphaFoldDB" id="A0A920BVX2"/>
<dbReference type="EMBL" id="BORC01000008">
    <property type="protein sequence ID" value="GIN63847.1"/>
    <property type="molecule type" value="Genomic_DNA"/>
</dbReference>
<keyword evidence="4" id="KW-1003">Cell membrane</keyword>
<keyword evidence="6" id="KW-0029">Amino-acid transport</keyword>
<evidence type="ECO:0000256" key="8">
    <source>
        <dbReference type="ARBA" id="ARBA00023136"/>
    </source>
</evidence>
<name>A0A920BVX2_9BACI</name>
<evidence type="ECO:0000313" key="11">
    <source>
        <dbReference type="EMBL" id="GIN63847.1"/>
    </source>
</evidence>
<evidence type="ECO:0000256" key="2">
    <source>
        <dbReference type="ARBA" id="ARBA00010072"/>
    </source>
</evidence>
<comment type="similarity">
    <text evidence="2">Belongs to the binding-protein-dependent transport system permease family. HisMQ subfamily.</text>
</comment>
<reference evidence="11" key="1">
    <citation type="submission" date="2021-03" db="EMBL/GenBank/DDBJ databases">
        <title>Antimicrobial resistance genes in bacteria isolated from Japanese honey, and their potential for conferring macrolide and lincosamide resistance in the American foulbrood pathogen Paenibacillus larvae.</title>
        <authorList>
            <person name="Okamoto M."/>
            <person name="Kumagai M."/>
            <person name="Kanamori H."/>
            <person name="Takamatsu D."/>
        </authorList>
    </citation>
    <scope>NUCLEOTIDE SEQUENCE</scope>
    <source>
        <strain evidence="11">J27TS8</strain>
    </source>
</reference>
<evidence type="ECO:0000256" key="6">
    <source>
        <dbReference type="ARBA" id="ARBA00022970"/>
    </source>
</evidence>
<dbReference type="GO" id="GO:0043190">
    <property type="term" value="C:ATP-binding cassette (ABC) transporter complex"/>
    <property type="evidence" value="ECO:0007669"/>
    <property type="project" value="InterPro"/>
</dbReference>
<protein>
    <submittedName>
        <fullName evidence="11">Polar amino acid ABC transporter permease</fullName>
    </submittedName>
</protein>
<evidence type="ECO:0000256" key="7">
    <source>
        <dbReference type="ARBA" id="ARBA00022989"/>
    </source>
</evidence>
<feature type="transmembrane region" description="Helical" evidence="9">
    <location>
        <begin position="357"/>
        <end position="379"/>
    </location>
</feature>
<evidence type="ECO:0000256" key="3">
    <source>
        <dbReference type="ARBA" id="ARBA00022448"/>
    </source>
</evidence>
<dbReference type="InterPro" id="IPR043429">
    <property type="entry name" value="ArtM/GltK/GlnP/TcyL/YhdX-like"/>
</dbReference>
<dbReference type="Gene3D" id="1.10.3720.10">
    <property type="entry name" value="MetI-like"/>
    <property type="match status" value="2"/>
</dbReference>
<evidence type="ECO:0000256" key="1">
    <source>
        <dbReference type="ARBA" id="ARBA00004651"/>
    </source>
</evidence>
<dbReference type="PANTHER" id="PTHR30614:SF37">
    <property type="entry name" value="AMINO-ACID ABC TRANSPORTER PERMEASE PROTEIN YHDX-RELATED"/>
    <property type="match status" value="1"/>
</dbReference>
<dbReference type="Proteomes" id="UP000682111">
    <property type="component" value="Unassembled WGS sequence"/>
</dbReference>
<evidence type="ECO:0000256" key="4">
    <source>
        <dbReference type="ARBA" id="ARBA00022475"/>
    </source>
</evidence>